<dbReference type="CDD" id="cd11482">
    <property type="entry name" value="SLC-NCS1sbd_NRT1-like"/>
    <property type="match status" value="1"/>
</dbReference>
<feature type="transmembrane region" description="Helical" evidence="6">
    <location>
        <begin position="456"/>
        <end position="482"/>
    </location>
</feature>
<dbReference type="InterPro" id="IPR001248">
    <property type="entry name" value="Pur-cyt_permease"/>
</dbReference>
<dbReference type="Pfam" id="PF02133">
    <property type="entry name" value="Transp_cyt_pur"/>
    <property type="match status" value="1"/>
</dbReference>
<dbReference type="Proteomes" id="UP001174694">
    <property type="component" value="Unassembled WGS sequence"/>
</dbReference>
<feature type="transmembrane region" description="Helical" evidence="6">
    <location>
        <begin position="257"/>
        <end position="277"/>
    </location>
</feature>
<evidence type="ECO:0000313" key="8">
    <source>
        <dbReference type="Proteomes" id="UP001174694"/>
    </source>
</evidence>
<dbReference type="EMBL" id="JANBVO010000038">
    <property type="protein sequence ID" value="KAJ9136667.1"/>
    <property type="molecule type" value="Genomic_DNA"/>
</dbReference>
<feature type="transmembrane region" description="Helical" evidence="6">
    <location>
        <begin position="502"/>
        <end position="520"/>
    </location>
</feature>
<evidence type="ECO:0000256" key="1">
    <source>
        <dbReference type="ARBA" id="ARBA00004141"/>
    </source>
</evidence>
<feature type="transmembrane region" description="Helical" evidence="6">
    <location>
        <begin position="130"/>
        <end position="149"/>
    </location>
</feature>
<comment type="subcellular location">
    <subcellularLocation>
        <location evidence="1">Membrane</location>
        <topology evidence="1">Multi-pass membrane protein</topology>
    </subcellularLocation>
</comment>
<feature type="transmembrane region" description="Helical" evidence="6">
    <location>
        <begin position="218"/>
        <end position="237"/>
    </location>
</feature>
<accession>A0AA38RC27</accession>
<dbReference type="PANTHER" id="PTHR30618">
    <property type="entry name" value="NCS1 FAMILY PURINE/PYRIMIDINE TRANSPORTER"/>
    <property type="match status" value="1"/>
</dbReference>
<feature type="transmembrane region" description="Helical" evidence="6">
    <location>
        <begin position="298"/>
        <end position="318"/>
    </location>
</feature>
<keyword evidence="8" id="KW-1185">Reference proteome</keyword>
<evidence type="ECO:0000313" key="7">
    <source>
        <dbReference type="EMBL" id="KAJ9136667.1"/>
    </source>
</evidence>
<keyword evidence="4 6" id="KW-1133">Transmembrane helix</keyword>
<dbReference type="AlphaFoldDB" id="A0AA38RC27"/>
<evidence type="ECO:0000256" key="2">
    <source>
        <dbReference type="ARBA" id="ARBA00008974"/>
    </source>
</evidence>
<name>A0AA38RC27_9PEZI</name>
<evidence type="ECO:0000256" key="3">
    <source>
        <dbReference type="ARBA" id="ARBA00022692"/>
    </source>
</evidence>
<evidence type="ECO:0000256" key="6">
    <source>
        <dbReference type="SAM" id="Phobius"/>
    </source>
</evidence>
<dbReference type="PANTHER" id="PTHR30618:SF0">
    <property type="entry name" value="PURINE-URACIL PERMEASE NCS1"/>
    <property type="match status" value="1"/>
</dbReference>
<proteinExistence type="inferred from homology"/>
<feature type="transmembrane region" description="Helical" evidence="6">
    <location>
        <begin position="186"/>
        <end position="206"/>
    </location>
</feature>
<sequence>MVSRKTQLAAAFQSPQAFREFIRAPNSADENGYVVGNSRWSNKDLEPSSPRQRTYTWYNLPLYWGFTVFGPTGWNVASSLIATGLTWKQAFISCTIGSFIAALVVMAMARPGAMYHIGYPVLARSTMGMYGSYFFIFIRAAVCIIWYGIQSYYCANLLSVCFRCMFGHKWTDFHNALPASANVTSPLLLCFFLVWLMELPFCFVHPTKIHYLFTVKGFIMPVATFGLFGWCISHGAGLSSLDTLSAAGATAASKTTLGWAVMSGINVIMGTLSPMLVNQPDLARYCKKPRDAAWLQGAAAFFSKVLVYFLGLASTASIQGKWGKAYWNIWDLLTAILDHYWTASSRTAVFLVSLSFLLSAFGTNFGANSIPFGADVTGLFPKYLTIRRGQVLCAVLGVAVVPWKLLANAQTFLSFLGSYNIFMAPLCAVILIDYAFARRGNIHVPSLYDGSRTGLYWFWSGVNWLGVFAWCGGVAMGLPGLVATYQPQAVSQAGKNMYKMGWILTFVTSATVYLVLTTVVKLKVFPDSYTGPTTFEYLAKDGREGFLEGERGELYAVPSPAMTDDEFRADEKDRKADA</sequence>
<comment type="similarity">
    <text evidence="2">Belongs to the purine-cytosine permease (2.A.39) family.</text>
</comment>
<evidence type="ECO:0000256" key="5">
    <source>
        <dbReference type="ARBA" id="ARBA00023136"/>
    </source>
</evidence>
<dbReference type="InterPro" id="IPR045225">
    <property type="entry name" value="Uracil/uridine/allantoin_perm"/>
</dbReference>
<feature type="transmembrane region" description="Helical" evidence="6">
    <location>
        <begin position="348"/>
        <end position="367"/>
    </location>
</feature>
<keyword evidence="3 6" id="KW-0812">Transmembrane</keyword>
<feature type="transmembrane region" description="Helical" evidence="6">
    <location>
        <begin position="412"/>
        <end position="436"/>
    </location>
</feature>
<reference evidence="7" key="1">
    <citation type="submission" date="2022-07" db="EMBL/GenBank/DDBJ databases">
        <title>Fungi with potential for degradation of polypropylene.</title>
        <authorList>
            <person name="Gostincar C."/>
        </authorList>
    </citation>
    <scope>NUCLEOTIDE SEQUENCE</scope>
    <source>
        <strain evidence="7">EXF-13308</strain>
    </source>
</reference>
<feature type="transmembrane region" description="Helical" evidence="6">
    <location>
        <begin position="388"/>
        <end position="406"/>
    </location>
</feature>
<evidence type="ECO:0000256" key="4">
    <source>
        <dbReference type="ARBA" id="ARBA00022989"/>
    </source>
</evidence>
<dbReference type="GO" id="GO:0015205">
    <property type="term" value="F:nucleobase transmembrane transporter activity"/>
    <property type="evidence" value="ECO:0007669"/>
    <property type="project" value="TreeGrafter"/>
</dbReference>
<comment type="caution">
    <text evidence="7">The sequence shown here is derived from an EMBL/GenBank/DDBJ whole genome shotgun (WGS) entry which is preliminary data.</text>
</comment>
<feature type="transmembrane region" description="Helical" evidence="6">
    <location>
        <begin position="90"/>
        <end position="109"/>
    </location>
</feature>
<organism evidence="7 8">
    <name type="scientific">Pleurostoma richardsiae</name>
    <dbReference type="NCBI Taxonomy" id="41990"/>
    <lineage>
        <taxon>Eukaryota</taxon>
        <taxon>Fungi</taxon>
        <taxon>Dikarya</taxon>
        <taxon>Ascomycota</taxon>
        <taxon>Pezizomycotina</taxon>
        <taxon>Sordariomycetes</taxon>
        <taxon>Sordariomycetidae</taxon>
        <taxon>Calosphaeriales</taxon>
        <taxon>Pleurostomataceae</taxon>
        <taxon>Pleurostoma</taxon>
    </lineage>
</organism>
<dbReference type="Gene3D" id="1.10.4160.10">
    <property type="entry name" value="Hydantoin permease"/>
    <property type="match status" value="1"/>
</dbReference>
<dbReference type="GO" id="GO:0005886">
    <property type="term" value="C:plasma membrane"/>
    <property type="evidence" value="ECO:0007669"/>
    <property type="project" value="TreeGrafter"/>
</dbReference>
<gene>
    <name evidence="7" type="ORF">NKR23_g9662</name>
</gene>
<keyword evidence="5 6" id="KW-0472">Membrane</keyword>
<protein>
    <submittedName>
        <fullName evidence="7">NCS1 nucleoside transporter</fullName>
    </submittedName>
</protein>